<dbReference type="EMBL" id="UYSL01021543">
    <property type="protein sequence ID" value="VDL78535.1"/>
    <property type="molecule type" value="Genomic_DNA"/>
</dbReference>
<feature type="compositionally biased region" description="Low complexity" evidence="3">
    <location>
        <begin position="189"/>
        <end position="208"/>
    </location>
</feature>
<dbReference type="GO" id="GO:0005684">
    <property type="term" value="C:U2-type spliceosomal complex"/>
    <property type="evidence" value="ECO:0007669"/>
    <property type="project" value="TreeGrafter"/>
</dbReference>
<sequence length="348" mass="40450">MGERKGQNFYYPPDFDYKKHKSLNKYHGTHALRERAKKISQGILVIRFEMPFNIWCLGCNNHVGMGVRYNAEKKKIGMYYTTPLYEFRMKCHLCDNYYVIRTDPKLEGAKTGAHVASTITFQKNRRTGMAKAKQKNFDSNLGNRKCYKDLSPCTASHTVVEMLKIVTDETGKVAQEGEQQERRGEAAARRIFPSTSSKEPLPSSSTSSVERLKVSMRKNRDRRINDNFEFNPPPKKSSLSLGIVKKRVKQEQQDEHEDEIVFRESRIRFIFGTHLAKSGDLYRMSQRKINSVCVSNYNADLNRIEELEADIRFMQRRIQKMRLQVRQKVAKRVEVGVLDNKSNVYCLI</sequence>
<proteinExistence type="inferred from homology"/>
<keyword evidence="2" id="KW-0175">Coiled coil</keyword>
<dbReference type="AlphaFoldDB" id="A0A0N4YE47"/>
<feature type="coiled-coil region" evidence="2">
    <location>
        <begin position="297"/>
        <end position="324"/>
    </location>
</feature>
<evidence type="ECO:0000313" key="6">
    <source>
        <dbReference type="WBParaSite" id="NBR_0001494001-mRNA-1"/>
    </source>
</evidence>
<evidence type="ECO:0000256" key="2">
    <source>
        <dbReference type="SAM" id="Coils"/>
    </source>
</evidence>
<dbReference type="PANTHER" id="PTHR12111">
    <property type="entry name" value="SPLICING FACTOR YJU2"/>
    <property type="match status" value="1"/>
</dbReference>
<dbReference type="Pfam" id="PF04502">
    <property type="entry name" value="Saf4_Yju2"/>
    <property type="match status" value="1"/>
</dbReference>
<reference evidence="4 5" key="2">
    <citation type="submission" date="2018-11" db="EMBL/GenBank/DDBJ databases">
        <authorList>
            <consortium name="Pathogen Informatics"/>
        </authorList>
    </citation>
    <scope>NUCLEOTIDE SEQUENCE [LARGE SCALE GENOMIC DNA]</scope>
</reference>
<dbReference type="GO" id="GO:0071014">
    <property type="term" value="C:post-mRNA release spliceosomal complex"/>
    <property type="evidence" value="ECO:0007669"/>
    <property type="project" value="TreeGrafter"/>
</dbReference>
<dbReference type="Proteomes" id="UP000271162">
    <property type="component" value="Unassembled WGS sequence"/>
</dbReference>
<evidence type="ECO:0000256" key="3">
    <source>
        <dbReference type="SAM" id="MobiDB-lite"/>
    </source>
</evidence>
<name>A0A0N4YE47_NIPBR</name>
<comment type="similarity">
    <text evidence="1">Belongs to the CWC16 family.</text>
</comment>
<dbReference type="InterPro" id="IPR007590">
    <property type="entry name" value="Saf4/Yju2"/>
</dbReference>
<evidence type="ECO:0000313" key="4">
    <source>
        <dbReference type="EMBL" id="VDL78535.1"/>
    </source>
</evidence>
<accession>A0A0N4YE47</accession>
<evidence type="ECO:0000313" key="5">
    <source>
        <dbReference type="Proteomes" id="UP000271162"/>
    </source>
</evidence>
<dbReference type="STRING" id="27835.A0A0N4YE47"/>
<dbReference type="GO" id="GO:0000398">
    <property type="term" value="P:mRNA splicing, via spliceosome"/>
    <property type="evidence" value="ECO:0007669"/>
    <property type="project" value="InterPro"/>
</dbReference>
<organism evidence="6">
    <name type="scientific">Nippostrongylus brasiliensis</name>
    <name type="common">Rat hookworm</name>
    <dbReference type="NCBI Taxonomy" id="27835"/>
    <lineage>
        <taxon>Eukaryota</taxon>
        <taxon>Metazoa</taxon>
        <taxon>Ecdysozoa</taxon>
        <taxon>Nematoda</taxon>
        <taxon>Chromadorea</taxon>
        <taxon>Rhabditida</taxon>
        <taxon>Rhabditina</taxon>
        <taxon>Rhabditomorpha</taxon>
        <taxon>Strongyloidea</taxon>
        <taxon>Heligmosomidae</taxon>
        <taxon>Nippostrongylus</taxon>
    </lineage>
</organism>
<keyword evidence="5" id="KW-1185">Reference proteome</keyword>
<reference evidence="6" key="1">
    <citation type="submission" date="2017-02" db="UniProtKB">
        <authorList>
            <consortium name="WormBaseParasite"/>
        </authorList>
    </citation>
    <scope>IDENTIFICATION</scope>
</reference>
<evidence type="ECO:0000256" key="1">
    <source>
        <dbReference type="ARBA" id="ARBA00005595"/>
    </source>
</evidence>
<gene>
    <name evidence="4" type="ORF">NBR_LOCUS14941</name>
</gene>
<feature type="compositionally biased region" description="Basic and acidic residues" evidence="3">
    <location>
        <begin position="179"/>
        <end position="188"/>
    </location>
</feature>
<dbReference type="PANTHER" id="PTHR12111:SF2">
    <property type="entry name" value="SPLICING FACTOR YJU2B-RELATED"/>
    <property type="match status" value="1"/>
</dbReference>
<protein>
    <submittedName>
        <fullName evidence="6">Coiled-coil domain-containing protein 130</fullName>
    </submittedName>
</protein>
<dbReference type="WBParaSite" id="NBR_0001494001-mRNA-1">
    <property type="protein sequence ID" value="NBR_0001494001-mRNA-1"/>
    <property type="gene ID" value="NBR_0001494001"/>
</dbReference>
<feature type="region of interest" description="Disordered" evidence="3">
    <location>
        <begin position="171"/>
        <end position="232"/>
    </location>
</feature>